<organism evidence="2 3">
    <name type="scientific">Striga asiatica</name>
    <name type="common">Asiatic witchweed</name>
    <name type="synonym">Buchnera asiatica</name>
    <dbReference type="NCBI Taxonomy" id="4170"/>
    <lineage>
        <taxon>Eukaryota</taxon>
        <taxon>Viridiplantae</taxon>
        <taxon>Streptophyta</taxon>
        <taxon>Embryophyta</taxon>
        <taxon>Tracheophyta</taxon>
        <taxon>Spermatophyta</taxon>
        <taxon>Magnoliopsida</taxon>
        <taxon>eudicotyledons</taxon>
        <taxon>Gunneridae</taxon>
        <taxon>Pentapetalae</taxon>
        <taxon>asterids</taxon>
        <taxon>lamiids</taxon>
        <taxon>Lamiales</taxon>
        <taxon>Orobanchaceae</taxon>
        <taxon>Buchnereae</taxon>
        <taxon>Striga</taxon>
    </lineage>
</organism>
<dbReference type="Proteomes" id="UP000325081">
    <property type="component" value="Unassembled WGS sequence"/>
</dbReference>
<evidence type="ECO:0000313" key="2">
    <source>
        <dbReference type="EMBL" id="GER33997.1"/>
    </source>
</evidence>
<evidence type="ECO:0000256" key="1">
    <source>
        <dbReference type="SAM" id="MobiDB-lite"/>
    </source>
</evidence>
<sequence length="159" mass="17672">MGKKKRAPGLRFLVHRWSAEKEQRRNKKKNSAFTEKKFLAATLKTKKSNPKSNIDVGAFSHGGFLGGAAHPLLPADPNPESVHPHGESSSLGLDLLRRRYLPAPPPRRLAARLPQSRRCLQKVDFSILGKSDGRSVTDLCIISLLLLSTREKSSDRIED</sequence>
<dbReference type="EMBL" id="BKCP01004849">
    <property type="protein sequence ID" value="GER33997.1"/>
    <property type="molecule type" value="Genomic_DNA"/>
</dbReference>
<feature type="region of interest" description="Disordered" evidence="1">
    <location>
        <begin position="70"/>
        <end position="90"/>
    </location>
</feature>
<accession>A0A5A7PNV9</accession>
<name>A0A5A7PNV9_STRAF</name>
<dbReference type="AlphaFoldDB" id="A0A5A7PNV9"/>
<proteinExistence type="predicted"/>
<protein>
    <submittedName>
        <fullName evidence="2">Uncharacterized protein</fullName>
    </submittedName>
</protein>
<gene>
    <name evidence="2" type="ORF">STAS_10170</name>
</gene>
<comment type="caution">
    <text evidence="2">The sequence shown here is derived from an EMBL/GenBank/DDBJ whole genome shotgun (WGS) entry which is preliminary data.</text>
</comment>
<reference evidence="3" key="1">
    <citation type="journal article" date="2019" name="Curr. Biol.">
        <title>Genome Sequence of Striga asiatica Provides Insight into the Evolution of Plant Parasitism.</title>
        <authorList>
            <person name="Yoshida S."/>
            <person name="Kim S."/>
            <person name="Wafula E.K."/>
            <person name="Tanskanen J."/>
            <person name="Kim Y.M."/>
            <person name="Honaas L."/>
            <person name="Yang Z."/>
            <person name="Spallek T."/>
            <person name="Conn C.E."/>
            <person name="Ichihashi Y."/>
            <person name="Cheong K."/>
            <person name="Cui S."/>
            <person name="Der J.P."/>
            <person name="Gundlach H."/>
            <person name="Jiao Y."/>
            <person name="Hori C."/>
            <person name="Ishida J.K."/>
            <person name="Kasahara H."/>
            <person name="Kiba T."/>
            <person name="Kim M.S."/>
            <person name="Koo N."/>
            <person name="Laohavisit A."/>
            <person name="Lee Y.H."/>
            <person name="Lumba S."/>
            <person name="McCourt P."/>
            <person name="Mortimer J.C."/>
            <person name="Mutuku J.M."/>
            <person name="Nomura T."/>
            <person name="Sasaki-Sekimoto Y."/>
            <person name="Seto Y."/>
            <person name="Wang Y."/>
            <person name="Wakatake T."/>
            <person name="Sakakibara H."/>
            <person name="Demura T."/>
            <person name="Yamaguchi S."/>
            <person name="Yoneyama K."/>
            <person name="Manabe R.I."/>
            <person name="Nelson D.C."/>
            <person name="Schulman A.H."/>
            <person name="Timko M.P."/>
            <person name="dePamphilis C.W."/>
            <person name="Choi D."/>
            <person name="Shirasu K."/>
        </authorList>
    </citation>
    <scope>NUCLEOTIDE SEQUENCE [LARGE SCALE GENOMIC DNA]</scope>
    <source>
        <strain evidence="3">cv. UVA1</strain>
    </source>
</reference>
<keyword evidence="3" id="KW-1185">Reference proteome</keyword>
<evidence type="ECO:0000313" key="3">
    <source>
        <dbReference type="Proteomes" id="UP000325081"/>
    </source>
</evidence>